<dbReference type="ExpressionAtlas" id="A0A1D6IX04">
    <property type="expression patterns" value="baseline and differential"/>
</dbReference>
<dbReference type="PANTHER" id="PTHR36789:SF1">
    <property type="entry name" value="TRANSMEMBRANE PROTEIN"/>
    <property type="match status" value="1"/>
</dbReference>
<feature type="non-terminal residue" evidence="1">
    <location>
        <position position="201"/>
    </location>
</feature>
<dbReference type="InParanoid" id="A0A1D6IX04"/>
<dbReference type="IntAct" id="A0A1D6IX04">
    <property type="interactions" value="1"/>
</dbReference>
<sequence>MAAYAGTLVPPFLTVRLAVSHLRSITPGSYSLSHCLPRLAVARAASRGNGDGDGGPPAEGEKERRRSSLPALSEIRWGELLSPDPTNAVAVVLTGALVWAGASLLLQLALISAAIFAAAVKKKAVNSHEAFGWKIRAPSIRCIITFLRSIVSSLTAPTVLIGLADLICRGGTRGKQTLTLLSSEAEYTCIDMACFYIAIHL</sequence>
<dbReference type="AlphaFoldDB" id="A0A1D6IX04"/>
<dbReference type="PANTHER" id="PTHR36789">
    <property type="entry name" value="TRANSMEMBRANE PROTEIN"/>
    <property type="match status" value="1"/>
</dbReference>
<dbReference type="EMBL" id="CM000786">
    <property type="protein sequence ID" value="AQK40452.1"/>
    <property type="molecule type" value="Genomic_DNA"/>
</dbReference>
<organism evidence="1">
    <name type="scientific">Zea mays</name>
    <name type="common">Maize</name>
    <dbReference type="NCBI Taxonomy" id="4577"/>
    <lineage>
        <taxon>Eukaryota</taxon>
        <taxon>Viridiplantae</taxon>
        <taxon>Streptophyta</taxon>
        <taxon>Embryophyta</taxon>
        <taxon>Tracheophyta</taxon>
        <taxon>Spermatophyta</taxon>
        <taxon>Magnoliopsida</taxon>
        <taxon>Liliopsida</taxon>
        <taxon>Poales</taxon>
        <taxon>Poaceae</taxon>
        <taxon>PACMAD clade</taxon>
        <taxon>Panicoideae</taxon>
        <taxon>Andropogonodae</taxon>
        <taxon>Andropogoneae</taxon>
        <taxon>Tripsacinae</taxon>
        <taxon>Zea</taxon>
    </lineage>
</organism>
<gene>
    <name evidence="1" type="ORF">ZEAMMB73_Zm00001d023953</name>
</gene>
<dbReference type="eggNOG" id="ENOG502S432">
    <property type="taxonomic scope" value="Eukaryota"/>
</dbReference>
<name>A0A1D6IX04_MAIZE</name>
<proteinExistence type="predicted"/>
<evidence type="ECO:0000313" key="1">
    <source>
        <dbReference type="EMBL" id="AQK40452.1"/>
    </source>
</evidence>
<reference evidence="1" key="1">
    <citation type="submission" date="2015-12" db="EMBL/GenBank/DDBJ databases">
        <title>Update maize B73 reference genome by single molecule sequencing technologies.</title>
        <authorList>
            <consortium name="Maize Genome Sequencing Project"/>
            <person name="Ware D."/>
        </authorList>
    </citation>
    <scope>NUCLEOTIDE SEQUENCE</scope>
    <source>
        <tissue evidence="1">Seedling</tissue>
    </source>
</reference>
<dbReference type="PaxDb" id="4577-GRMZM2G174427_P03"/>
<accession>A0A1D6IX04</accession>
<protein>
    <submittedName>
        <fullName evidence="1">Uncharacterized protein</fullName>
    </submittedName>
</protein>